<accession>A0AA38X4Y2</accession>
<sequence length="349" mass="37492">MSTQKAVAVVAKGQPVQLIERPIPKPKAGEVLVKVSIAGLNPHDGLVRDIAYFIGEENLPAVLSIDIVGEVVQVGDAVTAFKIGDKVMGQGDPAVPDTNGTQEYALLDADFTAHLPASISPDQANTIILNVLTSYLAVFGPGFEIPSPLSTPDKSFDYGNTTIVVVGGGSACGKFAIQLAAWAGIGTIITVAGKTGEVGLRFMGATHVIDRSLSEEDIRSEIHSITGDELLYVLDCINRDDHTPSVRLLSDTKKGTFVPLAVSRPNTIDESKVGPKKEGYVFKKFVARLSLFREIAKEFYQVLPKLIDEGVLRPTAFEVIEGLDVGMINAQLDKFSERAWPSRVNVHVQ</sequence>
<evidence type="ECO:0000313" key="4">
    <source>
        <dbReference type="EMBL" id="KAJ9606826.1"/>
    </source>
</evidence>
<evidence type="ECO:0000256" key="2">
    <source>
        <dbReference type="ARBA" id="ARBA00023002"/>
    </source>
</evidence>
<dbReference type="EMBL" id="JAPDRK010000013">
    <property type="protein sequence ID" value="KAJ9606826.1"/>
    <property type="molecule type" value="Genomic_DNA"/>
</dbReference>
<comment type="similarity">
    <text evidence="1">Belongs to the zinc-containing alcohol dehydrogenase family.</text>
</comment>
<dbReference type="InterPro" id="IPR020843">
    <property type="entry name" value="ER"/>
</dbReference>
<dbReference type="Gene3D" id="3.40.50.720">
    <property type="entry name" value="NAD(P)-binding Rossmann-like Domain"/>
    <property type="match status" value="1"/>
</dbReference>
<evidence type="ECO:0000259" key="3">
    <source>
        <dbReference type="SMART" id="SM00829"/>
    </source>
</evidence>
<comment type="caution">
    <text evidence="4">The sequence shown here is derived from an EMBL/GenBank/DDBJ whole genome shotgun (WGS) entry which is preliminary data.</text>
</comment>
<dbReference type="InterPro" id="IPR047122">
    <property type="entry name" value="Trans-enoyl_RdTase-like"/>
</dbReference>
<dbReference type="SUPFAM" id="SSF51735">
    <property type="entry name" value="NAD(P)-binding Rossmann-fold domains"/>
    <property type="match status" value="1"/>
</dbReference>
<dbReference type="Pfam" id="PF00107">
    <property type="entry name" value="ADH_zinc_N"/>
    <property type="match status" value="1"/>
</dbReference>
<reference evidence="4" key="1">
    <citation type="submission" date="2022-10" db="EMBL/GenBank/DDBJ databases">
        <title>Culturing micro-colonial fungi from biological soil crusts in the Mojave desert and describing Neophaeococcomyces mojavensis, and introducing the new genera and species Taxawa tesnikishii.</title>
        <authorList>
            <person name="Kurbessoian T."/>
            <person name="Stajich J.E."/>
        </authorList>
    </citation>
    <scope>NUCLEOTIDE SEQUENCE</scope>
    <source>
        <strain evidence="4">TK_41</strain>
    </source>
</reference>
<evidence type="ECO:0000313" key="5">
    <source>
        <dbReference type="Proteomes" id="UP001172673"/>
    </source>
</evidence>
<dbReference type="AlphaFoldDB" id="A0AA38X4Y2"/>
<dbReference type="Pfam" id="PF08240">
    <property type="entry name" value="ADH_N"/>
    <property type="match status" value="1"/>
</dbReference>
<evidence type="ECO:0000256" key="1">
    <source>
        <dbReference type="ARBA" id="ARBA00008072"/>
    </source>
</evidence>
<dbReference type="InterPro" id="IPR036291">
    <property type="entry name" value="NAD(P)-bd_dom_sf"/>
</dbReference>
<dbReference type="PANTHER" id="PTHR45348:SF2">
    <property type="entry name" value="ZINC-TYPE ALCOHOL DEHYDROGENASE-LIKE PROTEIN C2E1P3.01"/>
    <property type="match status" value="1"/>
</dbReference>
<keyword evidence="5" id="KW-1185">Reference proteome</keyword>
<organism evidence="4 5">
    <name type="scientific">Cladophialophora chaetospira</name>
    <dbReference type="NCBI Taxonomy" id="386627"/>
    <lineage>
        <taxon>Eukaryota</taxon>
        <taxon>Fungi</taxon>
        <taxon>Dikarya</taxon>
        <taxon>Ascomycota</taxon>
        <taxon>Pezizomycotina</taxon>
        <taxon>Eurotiomycetes</taxon>
        <taxon>Chaetothyriomycetidae</taxon>
        <taxon>Chaetothyriales</taxon>
        <taxon>Herpotrichiellaceae</taxon>
        <taxon>Cladophialophora</taxon>
    </lineage>
</organism>
<proteinExistence type="inferred from homology"/>
<keyword evidence="2" id="KW-0560">Oxidoreductase</keyword>
<dbReference type="GO" id="GO:0016651">
    <property type="term" value="F:oxidoreductase activity, acting on NAD(P)H"/>
    <property type="evidence" value="ECO:0007669"/>
    <property type="project" value="InterPro"/>
</dbReference>
<dbReference type="SUPFAM" id="SSF50129">
    <property type="entry name" value="GroES-like"/>
    <property type="match status" value="1"/>
</dbReference>
<protein>
    <recommendedName>
        <fullName evidence="3">Enoyl reductase (ER) domain-containing protein</fullName>
    </recommendedName>
</protein>
<dbReference type="PANTHER" id="PTHR45348">
    <property type="entry name" value="HYPOTHETICAL OXIDOREDUCTASE (EUROFUNG)"/>
    <property type="match status" value="1"/>
</dbReference>
<name>A0AA38X4Y2_9EURO</name>
<gene>
    <name evidence="4" type="ORF">H2200_008836</name>
</gene>
<dbReference type="InterPro" id="IPR013154">
    <property type="entry name" value="ADH-like_N"/>
</dbReference>
<dbReference type="InterPro" id="IPR013149">
    <property type="entry name" value="ADH-like_C"/>
</dbReference>
<dbReference type="Gene3D" id="3.90.180.10">
    <property type="entry name" value="Medium-chain alcohol dehydrogenases, catalytic domain"/>
    <property type="match status" value="1"/>
</dbReference>
<dbReference type="CDD" id="cd08249">
    <property type="entry name" value="enoyl_reductase_like"/>
    <property type="match status" value="1"/>
</dbReference>
<dbReference type="Proteomes" id="UP001172673">
    <property type="component" value="Unassembled WGS sequence"/>
</dbReference>
<dbReference type="InterPro" id="IPR011032">
    <property type="entry name" value="GroES-like_sf"/>
</dbReference>
<dbReference type="SMART" id="SM00829">
    <property type="entry name" value="PKS_ER"/>
    <property type="match status" value="1"/>
</dbReference>
<feature type="domain" description="Enoyl reductase (ER)" evidence="3">
    <location>
        <begin position="13"/>
        <end position="332"/>
    </location>
</feature>